<feature type="non-terminal residue" evidence="1">
    <location>
        <position position="1"/>
    </location>
</feature>
<organism evidence="1 2">
    <name type="scientific">Pristionchus mayeri</name>
    <dbReference type="NCBI Taxonomy" id="1317129"/>
    <lineage>
        <taxon>Eukaryota</taxon>
        <taxon>Metazoa</taxon>
        <taxon>Ecdysozoa</taxon>
        <taxon>Nematoda</taxon>
        <taxon>Chromadorea</taxon>
        <taxon>Rhabditida</taxon>
        <taxon>Rhabditina</taxon>
        <taxon>Diplogasteromorpha</taxon>
        <taxon>Diplogasteroidea</taxon>
        <taxon>Neodiplogasteridae</taxon>
        <taxon>Pristionchus</taxon>
    </lineage>
</organism>
<evidence type="ECO:0000313" key="2">
    <source>
        <dbReference type="Proteomes" id="UP001328107"/>
    </source>
</evidence>
<gene>
    <name evidence="1" type="ORF">PMAYCL1PPCAC_22377</name>
</gene>
<dbReference type="EMBL" id="BTRK01000005">
    <property type="protein sequence ID" value="GMR52182.1"/>
    <property type="molecule type" value="Genomic_DNA"/>
</dbReference>
<protein>
    <submittedName>
        <fullName evidence="1">Uncharacterized protein</fullName>
    </submittedName>
</protein>
<sequence>PILNRFSSWESLPWPATKRIYCHLRTDDDCVDLVNLPEVSTHFRTGVKGFMKRDDNRPGIRTVHLIKSNAGWNIWILLYPSNLPFHALDALDAARFTRSGDSHNHKLEVTLNGPEDSVVEQVFGLLSTHIKEAWIDLRTSPDFMLCSQLLRKSTFGKLGIIRPILDDTTAPYILSLASLSKEIEFRCKETQLSDPAAFITQLDSTVSSAGLVDSSSLFFGLPHSFWKKFLNQKLASGTFDSIETGNMNGQKVMKAPFILPDTPLRFTKWYRKV</sequence>
<proteinExistence type="predicted"/>
<reference evidence="2" key="1">
    <citation type="submission" date="2022-10" db="EMBL/GenBank/DDBJ databases">
        <title>Genome assembly of Pristionchus species.</title>
        <authorList>
            <person name="Yoshida K."/>
            <person name="Sommer R.J."/>
        </authorList>
    </citation>
    <scope>NUCLEOTIDE SEQUENCE [LARGE SCALE GENOMIC DNA]</scope>
    <source>
        <strain evidence="2">RS5460</strain>
    </source>
</reference>
<evidence type="ECO:0000313" key="1">
    <source>
        <dbReference type="EMBL" id="GMR52182.1"/>
    </source>
</evidence>
<dbReference type="Proteomes" id="UP001328107">
    <property type="component" value="Unassembled WGS sequence"/>
</dbReference>
<dbReference type="AlphaFoldDB" id="A0AAN5I4Q8"/>
<name>A0AAN5I4Q8_9BILA</name>
<comment type="caution">
    <text evidence="1">The sequence shown here is derived from an EMBL/GenBank/DDBJ whole genome shotgun (WGS) entry which is preliminary data.</text>
</comment>
<keyword evidence="2" id="KW-1185">Reference proteome</keyword>
<accession>A0AAN5I4Q8</accession>